<dbReference type="InterPro" id="IPR006195">
    <property type="entry name" value="aa-tRNA-synth_II"/>
</dbReference>
<keyword evidence="11" id="KW-0808">Transferase</keyword>
<organism evidence="11 12">
    <name type="scientific">Tepidanaerobacter acetatoxydans (strain DSM 21804 / JCM 16047 / Re1)</name>
    <dbReference type="NCBI Taxonomy" id="1209989"/>
    <lineage>
        <taxon>Bacteria</taxon>
        <taxon>Bacillati</taxon>
        <taxon>Bacillota</taxon>
        <taxon>Clostridia</taxon>
        <taxon>Thermosediminibacterales</taxon>
        <taxon>Tepidanaerobacteraceae</taxon>
        <taxon>Tepidanaerobacter</taxon>
    </lineage>
</organism>
<dbReference type="EMBL" id="HF563609">
    <property type="protein sequence ID" value="CCP25411.1"/>
    <property type="molecule type" value="Genomic_DNA"/>
</dbReference>
<feature type="binding site" evidence="9">
    <location>
        <position position="268"/>
    </location>
    <ligand>
        <name>L-histidine</name>
        <dbReference type="ChEBI" id="CHEBI:57595"/>
    </ligand>
</feature>
<dbReference type="Pfam" id="PF13393">
    <property type="entry name" value="tRNA-synt_His"/>
    <property type="match status" value="1"/>
</dbReference>
<dbReference type="PATRIC" id="fig|1209989.3.peg.783"/>
<dbReference type="GO" id="GO:0140096">
    <property type="term" value="F:catalytic activity, acting on a protein"/>
    <property type="evidence" value="ECO:0007669"/>
    <property type="project" value="UniProtKB-ARBA"/>
</dbReference>
<dbReference type="GO" id="GO:0016757">
    <property type="term" value="F:glycosyltransferase activity"/>
    <property type="evidence" value="ECO:0007669"/>
    <property type="project" value="UniProtKB-KW"/>
</dbReference>
<keyword evidence="12" id="KW-1185">Reference proteome</keyword>
<comment type="subcellular location">
    <subcellularLocation>
        <location evidence="1 8">Cytoplasm</location>
    </subcellularLocation>
</comment>
<dbReference type="PANTHER" id="PTHR43707:SF1">
    <property type="entry name" value="HISTIDINE--TRNA LIGASE, MITOCHONDRIAL-RELATED"/>
    <property type="match status" value="1"/>
</dbReference>
<accession>L0RWY5</accession>
<dbReference type="GO" id="GO:0006427">
    <property type="term" value="P:histidyl-tRNA aminoacylation"/>
    <property type="evidence" value="ECO:0007669"/>
    <property type="project" value="TreeGrafter"/>
</dbReference>
<proteinExistence type="inferred from homology"/>
<gene>
    <name evidence="8 11" type="primary">hisZ</name>
    <name evidence="11" type="ordered locus">TEPIRE1_0718</name>
</gene>
<evidence type="ECO:0000256" key="7">
    <source>
        <dbReference type="ARBA" id="ARBA00025246"/>
    </source>
</evidence>
<evidence type="ECO:0000259" key="10">
    <source>
        <dbReference type="PROSITE" id="PS50862"/>
    </source>
</evidence>
<dbReference type="KEGG" id="tep:TepRe1_0660"/>
<dbReference type="Gene3D" id="3.30.930.10">
    <property type="entry name" value="Bira Bifunctional Protein, Domain 2"/>
    <property type="match status" value="1"/>
</dbReference>
<dbReference type="RefSeq" id="WP_013777770.1">
    <property type="nucleotide sequence ID" value="NC_015519.1"/>
</dbReference>
<dbReference type="Proteomes" id="UP000010802">
    <property type="component" value="Chromosome"/>
</dbReference>
<dbReference type="CDD" id="cd00773">
    <property type="entry name" value="HisRS-like_core"/>
    <property type="match status" value="1"/>
</dbReference>
<dbReference type="PIRSF" id="PIRSF001549">
    <property type="entry name" value="His-tRNA_synth"/>
    <property type="match status" value="1"/>
</dbReference>
<dbReference type="UniPathway" id="UPA00031">
    <property type="reaction ID" value="UER00006"/>
</dbReference>
<feature type="binding site" evidence="9">
    <location>
        <position position="110"/>
    </location>
    <ligand>
        <name>L-histidine</name>
        <dbReference type="ChEBI" id="CHEBI:57595"/>
    </ligand>
</feature>
<evidence type="ECO:0000313" key="12">
    <source>
        <dbReference type="Proteomes" id="UP000010802"/>
    </source>
</evidence>
<dbReference type="PROSITE" id="PS50862">
    <property type="entry name" value="AA_TRNA_LIGASE_II"/>
    <property type="match status" value="1"/>
</dbReference>
<feature type="binding site" evidence="9">
    <location>
        <begin position="80"/>
        <end position="82"/>
    </location>
    <ligand>
        <name>L-histidine</name>
        <dbReference type="ChEBI" id="CHEBI:57595"/>
    </ligand>
</feature>
<keyword evidence="11" id="KW-0328">Glycosyltransferase</keyword>
<dbReference type="HOGENOM" id="CLU_025113_0_2_9"/>
<dbReference type="GO" id="GO:0004821">
    <property type="term" value="F:histidine-tRNA ligase activity"/>
    <property type="evidence" value="ECO:0007669"/>
    <property type="project" value="TreeGrafter"/>
</dbReference>
<dbReference type="InterPro" id="IPR045864">
    <property type="entry name" value="aa-tRNA-synth_II/BPL/LPL"/>
</dbReference>
<name>F4LW71_TEPAE</name>
<keyword evidence="8" id="KW-0028">Amino-acid biosynthesis</keyword>
<evidence type="ECO:0000256" key="4">
    <source>
        <dbReference type="ARBA" id="ARBA00011496"/>
    </source>
</evidence>
<comment type="function">
    <text evidence="7 8">Required for the first step of histidine biosynthesis. May allow the feedback regulation of ATP phosphoribosyltransferase activity by histidine.</text>
</comment>
<dbReference type="GO" id="GO:0005737">
    <property type="term" value="C:cytoplasm"/>
    <property type="evidence" value="ECO:0007669"/>
    <property type="project" value="UniProtKB-SubCell"/>
</dbReference>
<dbReference type="STRING" id="1209989.TepRe1_0660"/>
<feature type="binding site" evidence="9">
    <location>
        <position position="124"/>
    </location>
    <ligand>
        <name>L-histidine</name>
        <dbReference type="ChEBI" id="CHEBI:57595"/>
    </ligand>
</feature>
<dbReference type="NCBIfam" id="TIGR00443">
    <property type="entry name" value="hisZ_biosyn_reg"/>
    <property type="match status" value="1"/>
</dbReference>
<evidence type="ECO:0000256" key="5">
    <source>
        <dbReference type="ARBA" id="ARBA00020397"/>
    </source>
</evidence>
<comment type="subunit">
    <text evidence="4 8">Heteromultimer composed of HisG and HisZ subunits.</text>
</comment>
<evidence type="ECO:0000256" key="9">
    <source>
        <dbReference type="PIRSR" id="PIRSR001549-1"/>
    </source>
</evidence>
<feature type="binding site" evidence="9">
    <location>
        <position position="128"/>
    </location>
    <ligand>
        <name>L-histidine</name>
        <dbReference type="ChEBI" id="CHEBI:57595"/>
    </ligand>
</feature>
<dbReference type="OrthoDB" id="9800814at2"/>
<evidence type="ECO:0000256" key="2">
    <source>
        <dbReference type="ARBA" id="ARBA00004667"/>
    </source>
</evidence>
<dbReference type="AlphaFoldDB" id="F4LW71"/>
<evidence type="ECO:0000256" key="8">
    <source>
        <dbReference type="HAMAP-Rule" id="MF_00125"/>
    </source>
</evidence>
<evidence type="ECO:0000256" key="1">
    <source>
        <dbReference type="ARBA" id="ARBA00004496"/>
    </source>
</evidence>
<dbReference type="eggNOG" id="COG3705">
    <property type="taxonomic scope" value="Bacteria"/>
</dbReference>
<evidence type="ECO:0000256" key="6">
    <source>
        <dbReference type="ARBA" id="ARBA00022490"/>
    </source>
</evidence>
<protein>
    <recommendedName>
        <fullName evidence="5 8">ATP phosphoribosyltransferase regulatory subunit</fullName>
    </recommendedName>
</protein>
<sequence length="371" mass="42416">MTKYFRKPAGVKDYLPPQARKKRRIEKISSDILEKWGYEEVIAPSFEYLETFVKSGQPGFAEKVFKFFDRQGGVMALRPDITTSIARMVATHYSEHSMPLRFYYMANVFRFQEMRKGREQEFYQTGAELIGISGIEADIEIIILASFILEEIGIDNFIINVGHIKFLEGLLDEIEDDPLLKDDIAQAIKNKNFVLLKNLIEANVLKSNTKEIFSALPYFYGGPEILDEIIKFPLNDKCVEAISDLAKLWKVLKNFDNINLTFDPGLARGMDYYTGIVFEIYSPNAGFPLGGGGRYDTLLDKFNGSRPATGFALSEDVILSVLDKDMKDIYEPTYLFYNPKRFVEALDKAEEMRKHGIIVKMIPSEKHNSHS</sequence>
<dbReference type="InterPro" id="IPR004517">
    <property type="entry name" value="HisZ"/>
</dbReference>
<evidence type="ECO:0000313" key="11">
    <source>
        <dbReference type="EMBL" id="CCP25411.1"/>
    </source>
</evidence>
<dbReference type="PANTHER" id="PTHR43707">
    <property type="entry name" value="HISTIDYL-TRNA SYNTHETASE"/>
    <property type="match status" value="1"/>
</dbReference>
<comment type="pathway">
    <text evidence="2 8">Amino-acid biosynthesis; L-histidine biosynthesis; L-histidine from 5-phospho-alpha-D-ribose 1-diphosphate: step 1/9.</text>
</comment>
<reference evidence="12" key="1">
    <citation type="journal article" date="2013" name="Genome Announc.">
        <title>First genome sequence of a syntrophic acetate-oxidizing bacterium, Tepidanaerobacter acetatoxydans strain Re1.</title>
        <authorList>
            <person name="Manzoor S."/>
            <person name="Bongcam-Rudloff E."/>
            <person name="Schnurer A."/>
            <person name="Muller B."/>
        </authorList>
    </citation>
    <scope>NUCLEOTIDE SEQUENCE [LARGE SCALE GENOMIC DNA]</scope>
    <source>
        <strain evidence="12">Re1</strain>
    </source>
</reference>
<feature type="binding site" evidence="9">
    <location>
        <begin position="272"/>
        <end position="273"/>
    </location>
    <ligand>
        <name>L-histidine</name>
        <dbReference type="ChEBI" id="CHEBI:57595"/>
    </ligand>
</feature>
<accession>F4LW71</accession>
<dbReference type="InterPro" id="IPR041715">
    <property type="entry name" value="HisRS-like_core"/>
</dbReference>
<dbReference type="SUPFAM" id="SSF55681">
    <property type="entry name" value="Class II aaRS and biotin synthetases"/>
    <property type="match status" value="1"/>
</dbReference>
<evidence type="ECO:0000256" key="3">
    <source>
        <dbReference type="ARBA" id="ARBA00005539"/>
    </source>
</evidence>
<keyword evidence="6 8" id="KW-0963">Cytoplasm</keyword>
<feature type="domain" description="Aminoacyl-transfer RNA synthetases class-II family profile" evidence="10">
    <location>
        <begin position="23"/>
        <end position="363"/>
    </location>
</feature>
<comment type="miscellaneous">
    <text evidence="8">This function is generally fulfilled by the C-terminal part of HisG, which is missing in some bacteria such as this one.</text>
</comment>
<comment type="similarity">
    <text evidence="3 8">Belongs to the class-II aminoacyl-tRNA synthetase family. HisZ subfamily.</text>
</comment>
<keyword evidence="8" id="KW-0368">Histidine biosynthesis</keyword>
<dbReference type="InterPro" id="IPR004516">
    <property type="entry name" value="HisRS/HisZ"/>
</dbReference>
<dbReference type="GO" id="GO:0000105">
    <property type="term" value="P:L-histidine biosynthetic process"/>
    <property type="evidence" value="ECO:0007669"/>
    <property type="project" value="UniProtKB-UniRule"/>
</dbReference>
<dbReference type="HAMAP" id="MF_00125">
    <property type="entry name" value="HisZ"/>
    <property type="match status" value="1"/>
</dbReference>
<dbReference type="KEGG" id="tae:TepiRe1_0718"/>